<dbReference type="AlphaFoldDB" id="A0A0G0HCN1"/>
<dbReference type="PANTHER" id="PTHR20982">
    <property type="entry name" value="RIBOSOME RECYCLING FACTOR"/>
    <property type="match status" value="1"/>
</dbReference>
<evidence type="ECO:0000313" key="6">
    <source>
        <dbReference type="Proteomes" id="UP000034333"/>
    </source>
</evidence>
<dbReference type="SUPFAM" id="SSF55194">
    <property type="entry name" value="Ribosome recycling factor, RRF"/>
    <property type="match status" value="1"/>
</dbReference>
<dbReference type="NCBIfam" id="TIGR00496">
    <property type="entry name" value="frr"/>
    <property type="match status" value="1"/>
</dbReference>
<dbReference type="Gene3D" id="1.10.132.20">
    <property type="entry name" value="Ribosome-recycling factor"/>
    <property type="match status" value="1"/>
</dbReference>
<evidence type="ECO:0000256" key="2">
    <source>
        <dbReference type="ARBA" id="ARBA00022917"/>
    </source>
</evidence>
<comment type="subcellular location">
    <subcellularLocation>
        <location evidence="3">Cytoplasm</location>
    </subcellularLocation>
</comment>
<organism evidence="5 6">
    <name type="scientific">Candidatus Magasanikbacteria bacterium GW2011_GWA2_37_8</name>
    <dbReference type="NCBI Taxonomy" id="1619036"/>
    <lineage>
        <taxon>Bacteria</taxon>
        <taxon>Candidatus Magasanikiibacteriota</taxon>
    </lineage>
</organism>
<keyword evidence="2 3" id="KW-0648">Protein biosynthesis</keyword>
<dbReference type="Gene3D" id="3.30.1360.40">
    <property type="match status" value="1"/>
</dbReference>
<comment type="caution">
    <text evidence="5">The sequence shown here is derived from an EMBL/GenBank/DDBJ whole genome shotgun (WGS) entry which is preliminary data.</text>
</comment>
<accession>A0A0G0HCN1</accession>
<protein>
    <recommendedName>
        <fullName evidence="3">Ribosome-recycling factor</fullName>
        <shortName evidence="3">RRF</shortName>
    </recommendedName>
    <alternativeName>
        <fullName evidence="3">Ribosome-releasing factor</fullName>
    </alternativeName>
</protein>
<dbReference type="STRING" id="1619036.US58_C0009G0018"/>
<dbReference type="PATRIC" id="fig|1619036.3.peg.290"/>
<evidence type="ECO:0000256" key="1">
    <source>
        <dbReference type="ARBA" id="ARBA00005912"/>
    </source>
</evidence>
<comment type="function">
    <text evidence="3">Responsible for the release of ribosomes from messenger RNA at the termination of protein biosynthesis. May increase the efficiency of translation by recycling ribosomes from one round of translation to another.</text>
</comment>
<dbReference type="GO" id="GO:0043023">
    <property type="term" value="F:ribosomal large subunit binding"/>
    <property type="evidence" value="ECO:0007669"/>
    <property type="project" value="TreeGrafter"/>
</dbReference>
<dbReference type="GO" id="GO:0005737">
    <property type="term" value="C:cytoplasm"/>
    <property type="evidence" value="ECO:0007669"/>
    <property type="project" value="UniProtKB-SubCell"/>
</dbReference>
<evidence type="ECO:0000259" key="4">
    <source>
        <dbReference type="Pfam" id="PF01765"/>
    </source>
</evidence>
<dbReference type="GO" id="GO:0006415">
    <property type="term" value="P:translational termination"/>
    <property type="evidence" value="ECO:0007669"/>
    <property type="project" value="UniProtKB-UniRule"/>
</dbReference>
<keyword evidence="3" id="KW-0963">Cytoplasm</keyword>
<dbReference type="PANTHER" id="PTHR20982:SF3">
    <property type="entry name" value="MITOCHONDRIAL RIBOSOME RECYCLING FACTOR PSEUDO 1"/>
    <property type="match status" value="1"/>
</dbReference>
<sequence length="182" mass="20474">MNINDFKIDFDKVIEFLKTDISGLRTGRASAAMVEGISVDAYGTHQPLKAVASITISDAKTLMIDPWDKSLLGAVEKGIRDSNIGLNPVNDGRGIRLILPELTVERRQELIKVLHQRLENARISVRKVREEIRDTIAGEEKEGNIGEDEKFKLQEDLDKMVKDYNEKIKGVGDDKEEEINTI</sequence>
<dbReference type="HAMAP" id="MF_00040">
    <property type="entry name" value="RRF"/>
    <property type="match status" value="1"/>
</dbReference>
<feature type="domain" description="Ribosome recycling factor" evidence="4">
    <location>
        <begin position="17"/>
        <end position="179"/>
    </location>
</feature>
<proteinExistence type="inferred from homology"/>
<dbReference type="InterPro" id="IPR036191">
    <property type="entry name" value="RRF_sf"/>
</dbReference>
<comment type="similarity">
    <text evidence="1 3">Belongs to the RRF family.</text>
</comment>
<name>A0A0G0HCN1_9BACT</name>
<gene>
    <name evidence="3" type="primary">frr</name>
    <name evidence="5" type="ORF">US58_C0009G0018</name>
</gene>
<dbReference type="FunFam" id="3.30.1360.40:FF:000001">
    <property type="entry name" value="Ribosome-recycling factor"/>
    <property type="match status" value="1"/>
</dbReference>
<reference evidence="5 6" key="1">
    <citation type="journal article" date="2015" name="Nature">
        <title>rRNA introns, odd ribosomes, and small enigmatic genomes across a large radiation of phyla.</title>
        <authorList>
            <person name="Brown C.T."/>
            <person name="Hug L.A."/>
            <person name="Thomas B.C."/>
            <person name="Sharon I."/>
            <person name="Castelle C.J."/>
            <person name="Singh A."/>
            <person name="Wilkins M.J."/>
            <person name="Williams K.H."/>
            <person name="Banfield J.F."/>
        </authorList>
    </citation>
    <scope>NUCLEOTIDE SEQUENCE [LARGE SCALE GENOMIC DNA]</scope>
</reference>
<dbReference type="Proteomes" id="UP000034333">
    <property type="component" value="Unassembled WGS sequence"/>
</dbReference>
<evidence type="ECO:0000256" key="3">
    <source>
        <dbReference type="HAMAP-Rule" id="MF_00040"/>
    </source>
</evidence>
<dbReference type="InterPro" id="IPR002661">
    <property type="entry name" value="Ribosome_recyc_fac"/>
</dbReference>
<dbReference type="InterPro" id="IPR023584">
    <property type="entry name" value="Ribosome_recyc_fac_dom"/>
</dbReference>
<dbReference type="CDD" id="cd00520">
    <property type="entry name" value="RRF"/>
    <property type="match status" value="1"/>
</dbReference>
<dbReference type="EMBL" id="LBTN01000009">
    <property type="protein sequence ID" value="KKQ40948.1"/>
    <property type="molecule type" value="Genomic_DNA"/>
</dbReference>
<dbReference type="Pfam" id="PF01765">
    <property type="entry name" value="RRF"/>
    <property type="match status" value="1"/>
</dbReference>
<evidence type="ECO:0000313" key="5">
    <source>
        <dbReference type="EMBL" id="KKQ40948.1"/>
    </source>
</evidence>